<evidence type="ECO:0000256" key="1">
    <source>
        <dbReference type="SAM" id="MobiDB-lite"/>
    </source>
</evidence>
<sequence length="46" mass="5046">MGEAQESESADQKTEKTKDDIEGSITSAMRARVGHFKEQAECSLKS</sequence>
<name>A0A822ZM83_NELNU</name>
<gene>
    <name evidence="2" type="ORF">HUJ06_003810</name>
</gene>
<feature type="compositionally biased region" description="Basic and acidic residues" evidence="1">
    <location>
        <begin position="10"/>
        <end position="21"/>
    </location>
</feature>
<dbReference type="Proteomes" id="UP000607653">
    <property type="component" value="Unassembled WGS sequence"/>
</dbReference>
<reference evidence="2 3" key="1">
    <citation type="journal article" date="2020" name="Mol. Biol. Evol.">
        <title>Distinct Expression and Methylation Patterns for Genes with Different Fates following a Single Whole-Genome Duplication in Flowering Plants.</title>
        <authorList>
            <person name="Shi T."/>
            <person name="Rahmani R.S."/>
            <person name="Gugger P.F."/>
            <person name="Wang M."/>
            <person name="Li H."/>
            <person name="Zhang Y."/>
            <person name="Li Z."/>
            <person name="Wang Q."/>
            <person name="Van de Peer Y."/>
            <person name="Marchal K."/>
            <person name="Chen J."/>
        </authorList>
    </citation>
    <scope>NUCLEOTIDE SEQUENCE [LARGE SCALE GENOMIC DNA]</scope>
    <source>
        <tissue evidence="2">Leaf</tissue>
    </source>
</reference>
<accession>A0A822ZM83</accession>
<comment type="caution">
    <text evidence="2">The sequence shown here is derived from an EMBL/GenBank/DDBJ whole genome shotgun (WGS) entry which is preliminary data.</text>
</comment>
<dbReference type="EMBL" id="DUZY01000007">
    <property type="protein sequence ID" value="DAD45580.1"/>
    <property type="molecule type" value="Genomic_DNA"/>
</dbReference>
<keyword evidence="3" id="KW-1185">Reference proteome</keyword>
<feature type="region of interest" description="Disordered" evidence="1">
    <location>
        <begin position="1"/>
        <end position="46"/>
    </location>
</feature>
<dbReference type="AlphaFoldDB" id="A0A822ZM83"/>
<proteinExistence type="predicted"/>
<protein>
    <submittedName>
        <fullName evidence="2">Uncharacterized protein</fullName>
    </submittedName>
</protein>
<organism evidence="2 3">
    <name type="scientific">Nelumbo nucifera</name>
    <name type="common">Sacred lotus</name>
    <dbReference type="NCBI Taxonomy" id="4432"/>
    <lineage>
        <taxon>Eukaryota</taxon>
        <taxon>Viridiplantae</taxon>
        <taxon>Streptophyta</taxon>
        <taxon>Embryophyta</taxon>
        <taxon>Tracheophyta</taxon>
        <taxon>Spermatophyta</taxon>
        <taxon>Magnoliopsida</taxon>
        <taxon>Proteales</taxon>
        <taxon>Nelumbonaceae</taxon>
        <taxon>Nelumbo</taxon>
    </lineage>
</organism>
<evidence type="ECO:0000313" key="2">
    <source>
        <dbReference type="EMBL" id="DAD45580.1"/>
    </source>
</evidence>
<evidence type="ECO:0000313" key="3">
    <source>
        <dbReference type="Proteomes" id="UP000607653"/>
    </source>
</evidence>